<gene>
    <name evidence="8" type="ORF">OFUS_LOCUS5600</name>
</gene>
<dbReference type="InterPro" id="IPR050688">
    <property type="entry name" value="Zinc_finger/UBP_domain"/>
</dbReference>
<dbReference type="OrthoDB" id="3561125at2759"/>
<name>A0A8J1URA9_OWEFU</name>
<dbReference type="SUPFAM" id="SSF57667">
    <property type="entry name" value="beta-beta-alpha zinc fingers"/>
    <property type="match status" value="6"/>
</dbReference>
<evidence type="ECO:0000256" key="1">
    <source>
        <dbReference type="ARBA" id="ARBA00004123"/>
    </source>
</evidence>
<feature type="compositionally biased region" description="Basic and acidic residues" evidence="7">
    <location>
        <begin position="1000"/>
        <end position="1013"/>
    </location>
</feature>
<evidence type="ECO:0000256" key="6">
    <source>
        <dbReference type="ARBA" id="ARBA00023242"/>
    </source>
</evidence>
<comment type="caution">
    <text evidence="8">The sequence shown here is derived from an EMBL/GenBank/DDBJ whole genome shotgun (WGS) entry which is preliminary data.</text>
</comment>
<feature type="compositionally biased region" description="Basic and acidic residues" evidence="7">
    <location>
        <begin position="1497"/>
        <end position="1516"/>
    </location>
</feature>
<dbReference type="Pfam" id="PF00096">
    <property type="entry name" value="zf-C2H2"/>
    <property type="match status" value="2"/>
</dbReference>
<dbReference type="GO" id="GO:0045944">
    <property type="term" value="P:positive regulation of transcription by RNA polymerase II"/>
    <property type="evidence" value="ECO:0007669"/>
    <property type="project" value="TreeGrafter"/>
</dbReference>
<feature type="region of interest" description="Disordered" evidence="7">
    <location>
        <begin position="1478"/>
        <end position="1563"/>
    </location>
</feature>
<feature type="region of interest" description="Disordered" evidence="7">
    <location>
        <begin position="650"/>
        <end position="672"/>
    </location>
</feature>
<feature type="compositionally biased region" description="Polar residues" evidence="7">
    <location>
        <begin position="502"/>
        <end position="511"/>
    </location>
</feature>
<keyword evidence="9" id="KW-1185">Reference proteome</keyword>
<feature type="compositionally biased region" description="Acidic residues" evidence="7">
    <location>
        <begin position="870"/>
        <end position="882"/>
    </location>
</feature>
<evidence type="ECO:0000256" key="3">
    <source>
        <dbReference type="ARBA" id="ARBA00022737"/>
    </source>
</evidence>
<dbReference type="GO" id="GO:0005634">
    <property type="term" value="C:nucleus"/>
    <property type="evidence" value="ECO:0007669"/>
    <property type="project" value="UniProtKB-SubCell"/>
</dbReference>
<feature type="compositionally biased region" description="Polar residues" evidence="7">
    <location>
        <begin position="1016"/>
        <end position="1026"/>
    </location>
</feature>
<evidence type="ECO:0000256" key="4">
    <source>
        <dbReference type="ARBA" id="ARBA00022771"/>
    </source>
</evidence>
<dbReference type="SMART" id="SM00355">
    <property type="entry name" value="ZnF_C2H2"/>
    <property type="match status" value="18"/>
</dbReference>
<feature type="region of interest" description="Disordered" evidence="7">
    <location>
        <begin position="989"/>
        <end position="1034"/>
    </location>
</feature>
<accession>A0A8J1URA9</accession>
<feature type="region of interest" description="Disordered" evidence="7">
    <location>
        <begin position="797"/>
        <end position="823"/>
    </location>
</feature>
<keyword evidence="4" id="KW-0863">Zinc-finger</keyword>
<dbReference type="Proteomes" id="UP000749559">
    <property type="component" value="Unassembled WGS sequence"/>
</dbReference>
<evidence type="ECO:0000313" key="8">
    <source>
        <dbReference type="EMBL" id="CAH1778724.1"/>
    </source>
</evidence>
<dbReference type="PANTHER" id="PTHR24403:SF67">
    <property type="entry name" value="FI01116P-RELATED"/>
    <property type="match status" value="1"/>
</dbReference>
<evidence type="ECO:0000256" key="7">
    <source>
        <dbReference type="SAM" id="MobiDB-lite"/>
    </source>
</evidence>
<feature type="region of interest" description="Disordered" evidence="7">
    <location>
        <begin position="932"/>
        <end position="951"/>
    </location>
</feature>
<dbReference type="PROSITE" id="PS00028">
    <property type="entry name" value="ZINC_FINGER_C2H2_1"/>
    <property type="match status" value="5"/>
</dbReference>
<evidence type="ECO:0000256" key="5">
    <source>
        <dbReference type="ARBA" id="ARBA00022833"/>
    </source>
</evidence>
<keyword evidence="6" id="KW-0539">Nucleus</keyword>
<proteinExistence type="predicted"/>
<dbReference type="PROSITE" id="PS50157">
    <property type="entry name" value="ZINC_FINGER_C2H2_2"/>
    <property type="match status" value="7"/>
</dbReference>
<feature type="compositionally biased region" description="Polar residues" evidence="7">
    <location>
        <begin position="473"/>
        <end position="495"/>
    </location>
</feature>
<evidence type="ECO:0000313" key="9">
    <source>
        <dbReference type="Proteomes" id="UP000749559"/>
    </source>
</evidence>
<keyword evidence="2" id="KW-0479">Metal-binding</keyword>
<dbReference type="PANTHER" id="PTHR24403">
    <property type="entry name" value="ZINC FINGER PROTEIN"/>
    <property type="match status" value="1"/>
</dbReference>
<dbReference type="GO" id="GO:0008270">
    <property type="term" value="F:zinc ion binding"/>
    <property type="evidence" value="ECO:0007669"/>
    <property type="project" value="UniProtKB-KW"/>
</dbReference>
<keyword evidence="3" id="KW-0677">Repeat</keyword>
<feature type="compositionally biased region" description="Polar residues" evidence="7">
    <location>
        <begin position="650"/>
        <end position="661"/>
    </location>
</feature>
<dbReference type="FunFam" id="3.30.160.60:FF:000145">
    <property type="entry name" value="Zinc finger protein 574"/>
    <property type="match status" value="1"/>
</dbReference>
<dbReference type="EMBL" id="CAIIXF020000003">
    <property type="protein sequence ID" value="CAH1778724.1"/>
    <property type="molecule type" value="Genomic_DNA"/>
</dbReference>
<dbReference type="InterPro" id="IPR013087">
    <property type="entry name" value="Znf_C2H2_type"/>
</dbReference>
<dbReference type="InterPro" id="IPR036236">
    <property type="entry name" value="Znf_C2H2_sf"/>
</dbReference>
<feature type="compositionally biased region" description="Polar residues" evidence="7">
    <location>
        <begin position="518"/>
        <end position="528"/>
    </location>
</feature>
<evidence type="ECO:0000256" key="2">
    <source>
        <dbReference type="ARBA" id="ARBA00022723"/>
    </source>
</evidence>
<feature type="compositionally biased region" description="Basic residues" evidence="7">
    <location>
        <begin position="1546"/>
        <end position="1563"/>
    </location>
</feature>
<feature type="compositionally biased region" description="Basic and acidic residues" evidence="7">
    <location>
        <begin position="432"/>
        <end position="441"/>
    </location>
</feature>
<sequence>MSDQLDQVTDIHVGEAALSAVIDKLTEIVENPQSVGPSQSASVTPPDGKPQEIVVEIIEEAPNVPTRPAGQSQISIRILSDLADQKQICDLDSQISSALKGTSQDVTKVMHHEDIQAKDNLDASSVVVVESVHKCEECDYSSANKHYLKQHIDLVHNASRIYKCPFCDYAGKRSHSLKEHLIIHSNDRPFECTQCNATFRKKGHLTNHIKMHATRCEICDFKLECESKENIVEHMRSAHGKQEVFFCSECNFFTVAKERVVAHIDTGHKKSPSRAAKQADKPVEFLYKCSICDHECSKNEDMVAHIKELHVPTPQVFPKKGSVPLKAPLTLKSPPAPGSNKSLIMKCSVCGYETKNQSELKQHMWQHVQGDTPSASASNPTFAMLDTNKKSAVSDRLTPTGNNKAQISLAPNTSKAEVVNAPCENSPSIVPRNRESGERSSPRLSINSKIHESVRLTGSPKAYMSGKPLGELPSTSDATGTLRTILSQAPRTSFSGLAPNTRGESNKTSGSDPIRRTQGLSSSDSTRGTPKATGSDPTEYLCGDCSFKSTQVYPFITHMLSHKPKLPASPVSSGAPAPSTTKCTMAKENTSKAFSFNATIGMFYCRVCGYQCESQRTIKSHIWKHTGHKDIDYPMFQNGPLSIYEGTPLAQTRKTPSTGTRNKPEALGNPHDNIFTIGKNTRVKLIDQHTAILKVDEPIKVEMNEPQGSTPSKDQETPENQMIVTMVPKKQQVTIRDLKPNQDIETIPSENEYSGKQSPLNIEPMINREDRGPTSHINAQRDTEKINEQMAIYASSDSADLSKSNKEPSKHVNVHNKSKPTDCRETKCDISIHANSEQHIVTSQDDSIEEHNEEALEMEVYEDNTHTDEGEADNEEEEDELEGHDMDVDCHHLENCTKTSQEAFIPPAATVKNQENNVVVEHVTEGYNTPRFTLVDSRHNSPRAPDIGQHGDLPAYVALQPISRHPYKPLPDDDSALTLLSLLKKGPNYNPAYPVGQPLKQEDSQKGDHEPDRNSPPVSVTDSQGTDDSKPKSGICSSLLAVIEQLRERSKSGGESAEESVEEKVVVSVPRARGRNKKVSLSRKPKDDVLESNDKVEWIRDSDTLGFFRCKLCHYTSASVSYMKQHMRFHKSKKPFECSLCTYIAPSSESLQDHMLLHCKVRTYSCKLCDSVFSYKSQLRAHLRAHNYLESFMCDLCDFETKDAMKFRVHMLDHEVKMFKCSVCHQLMEYSDLSAHSEKCRKSVTSNTAYQCNQCRFVAGDENEAREHAEECHLGNKSQKEEEGSSDNVKYKCEHCEYTSTTYPAVKLHMKVHDEASILKCGQCDFSAMSLRSLKSHMKRHINDQRYVQQPLEQYKCNLCGYVCHHLPSLKSHMWRHASDENYSYEITNEIINAAIDFDNMTSVAELKKSELKPDKMPEQPFDYKGKEKYCFVTFRCCQCGFETIDKPLLSDHMKSHSDVIRHTLEIKHQEALPLSVQTDTTDLNKDAKDDEDINSIEDKKSPLHEAQTKKSPSERKSRKRVRKSDIEVPQENMRSSKKPNLLVRKSQRKLMHDRRKARSSLD</sequence>
<feature type="region of interest" description="Disordered" evidence="7">
    <location>
        <begin position="412"/>
        <end position="537"/>
    </location>
</feature>
<comment type="subcellular location">
    <subcellularLocation>
        <location evidence="1">Nucleus</location>
    </subcellularLocation>
</comment>
<reference evidence="8" key="1">
    <citation type="submission" date="2022-03" db="EMBL/GenBank/DDBJ databases">
        <authorList>
            <person name="Martin C."/>
        </authorList>
    </citation>
    <scope>NUCLEOTIDE SEQUENCE</scope>
</reference>
<dbReference type="Gene3D" id="3.30.160.60">
    <property type="entry name" value="Classic Zinc Finger"/>
    <property type="match status" value="8"/>
</dbReference>
<protein>
    <submittedName>
        <fullName evidence="8">Uncharacterized protein</fullName>
    </submittedName>
</protein>
<keyword evidence="5" id="KW-0862">Zinc</keyword>
<feature type="region of interest" description="Disordered" evidence="7">
    <location>
        <begin position="861"/>
        <end position="882"/>
    </location>
</feature>
<organism evidence="8 9">
    <name type="scientific">Owenia fusiformis</name>
    <name type="common">Polychaete worm</name>
    <dbReference type="NCBI Taxonomy" id="6347"/>
    <lineage>
        <taxon>Eukaryota</taxon>
        <taxon>Metazoa</taxon>
        <taxon>Spiralia</taxon>
        <taxon>Lophotrochozoa</taxon>
        <taxon>Annelida</taxon>
        <taxon>Polychaeta</taxon>
        <taxon>Sedentaria</taxon>
        <taxon>Canalipalpata</taxon>
        <taxon>Sabellida</taxon>
        <taxon>Oweniida</taxon>
        <taxon>Oweniidae</taxon>
        <taxon>Owenia</taxon>
    </lineage>
</organism>